<evidence type="ECO:0000313" key="3">
    <source>
        <dbReference type="Proteomes" id="UP000322234"/>
    </source>
</evidence>
<feature type="region of interest" description="Disordered" evidence="1">
    <location>
        <begin position="26"/>
        <end position="47"/>
    </location>
</feature>
<evidence type="ECO:0000313" key="2">
    <source>
        <dbReference type="EMBL" id="MXQ83463.1"/>
    </source>
</evidence>
<comment type="caution">
    <text evidence="2">The sequence shown here is derived from an EMBL/GenBank/DDBJ whole genome shotgun (WGS) entry which is preliminary data.</text>
</comment>
<proteinExistence type="predicted"/>
<name>A0A6B0R7L4_9CETA</name>
<sequence>MRLAPQFQLGLRNPVCLLSLGWSPFSPDSSSVSQSHKRENLGKSGAARKLTVKELHQARRDERVLGALHERLSKEEKRWRICGPLEHIALSPLALIG</sequence>
<gene>
    <name evidence="2" type="ORF">E5288_WYG014672</name>
</gene>
<dbReference type="Proteomes" id="UP000322234">
    <property type="component" value="Unassembled WGS sequence"/>
</dbReference>
<dbReference type="AlphaFoldDB" id="A0A6B0R7L4"/>
<reference evidence="2" key="1">
    <citation type="submission" date="2019-10" db="EMBL/GenBank/DDBJ databases">
        <title>The sequence and de novo assembly of the wild yak genome.</title>
        <authorList>
            <person name="Liu Y."/>
        </authorList>
    </citation>
    <scope>NUCLEOTIDE SEQUENCE [LARGE SCALE GENOMIC DNA]</scope>
    <source>
        <strain evidence="2">WY2019</strain>
    </source>
</reference>
<keyword evidence="3" id="KW-1185">Reference proteome</keyword>
<organism evidence="2 3">
    <name type="scientific">Bos mutus</name>
    <name type="common">wild yak</name>
    <dbReference type="NCBI Taxonomy" id="72004"/>
    <lineage>
        <taxon>Eukaryota</taxon>
        <taxon>Metazoa</taxon>
        <taxon>Chordata</taxon>
        <taxon>Craniata</taxon>
        <taxon>Vertebrata</taxon>
        <taxon>Euteleostomi</taxon>
        <taxon>Mammalia</taxon>
        <taxon>Eutheria</taxon>
        <taxon>Laurasiatheria</taxon>
        <taxon>Artiodactyla</taxon>
        <taxon>Ruminantia</taxon>
        <taxon>Pecora</taxon>
        <taxon>Bovidae</taxon>
        <taxon>Bovinae</taxon>
        <taxon>Bos</taxon>
    </lineage>
</organism>
<dbReference type="EMBL" id="VBQZ03000017">
    <property type="protein sequence ID" value="MXQ83463.1"/>
    <property type="molecule type" value="Genomic_DNA"/>
</dbReference>
<protein>
    <submittedName>
        <fullName evidence="2">Uncharacterized protein</fullName>
    </submittedName>
</protein>
<evidence type="ECO:0000256" key="1">
    <source>
        <dbReference type="SAM" id="MobiDB-lite"/>
    </source>
</evidence>
<accession>A0A6B0R7L4</accession>